<dbReference type="GO" id="GO:0008384">
    <property type="term" value="F:IkappaB kinase activity"/>
    <property type="evidence" value="ECO:0007669"/>
    <property type="project" value="UniProtKB-EC"/>
</dbReference>
<dbReference type="Pfam" id="PF00069">
    <property type="entry name" value="Pkinase"/>
    <property type="match status" value="1"/>
</dbReference>
<evidence type="ECO:0000256" key="9">
    <source>
        <dbReference type="ARBA" id="ARBA00022777"/>
    </source>
</evidence>
<dbReference type="SUPFAM" id="SSF56112">
    <property type="entry name" value="Protein kinase-like (PK-like)"/>
    <property type="match status" value="1"/>
</dbReference>
<proteinExistence type="predicted"/>
<keyword evidence="9 15" id="KW-0418">Kinase</keyword>
<evidence type="ECO:0000256" key="11">
    <source>
        <dbReference type="ARBA" id="ARBA00023242"/>
    </source>
</evidence>
<dbReference type="InterPro" id="IPR041185">
    <property type="entry name" value="IKBKB_SDD"/>
</dbReference>
<dbReference type="GO" id="GO:0033209">
    <property type="term" value="P:tumor necrosis factor-mediated signaling pathway"/>
    <property type="evidence" value="ECO:0007669"/>
    <property type="project" value="TreeGrafter"/>
</dbReference>
<keyword evidence="5" id="KW-0723">Serine/threonine-protein kinase</keyword>
<dbReference type="AlphaFoldDB" id="A0A6A4VBC8"/>
<dbReference type="SMART" id="SM00220">
    <property type="entry name" value="S_TKc"/>
    <property type="match status" value="1"/>
</dbReference>
<keyword evidence="7" id="KW-0808">Transferase</keyword>
<evidence type="ECO:0000256" key="1">
    <source>
        <dbReference type="ARBA" id="ARBA00004123"/>
    </source>
</evidence>
<comment type="catalytic activity">
    <reaction evidence="12">
        <text>L-seryl-[I-kappa-B protein] + ATP = O-phospho-L-seryl-[I-kappa-B protein] + ADP + H(+)</text>
        <dbReference type="Rhea" id="RHEA:19073"/>
        <dbReference type="Rhea" id="RHEA-COMP:13698"/>
        <dbReference type="Rhea" id="RHEA-COMP:13699"/>
        <dbReference type="ChEBI" id="CHEBI:15378"/>
        <dbReference type="ChEBI" id="CHEBI:29999"/>
        <dbReference type="ChEBI" id="CHEBI:30616"/>
        <dbReference type="ChEBI" id="CHEBI:83421"/>
        <dbReference type="ChEBI" id="CHEBI:456216"/>
        <dbReference type="EC" id="2.7.11.10"/>
    </reaction>
</comment>
<keyword evidence="10" id="KW-0067">ATP-binding</keyword>
<keyword evidence="16" id="KW-1185">Reference proteome</keyword>
<dbReference type="PANTHER" id="PTHR22969">
    <property type="entry name" value="IKB KINASE"/>
    <property type="match status" value="1"/>
</dbReference>
<feature type="domain" description="Protein kinase" evidence="14">
    <location>
        <begin position="8"/>
        <end position="323"/>
    </location>
</feature>
<evidence type="ECO:0000256" key="2">
    <source>
        <dbReference type="ARBA" id="ARBA00004496"/>
    </source>
</evidence>
<comment type="subcellular location">
    <subcellularLocation>
        <location evidence="2">Cytoplasm</location>
    </subcellularLocation>
    <subcellularLocation>
        <location evidence="1">Nucleus</location>
    </subcellularLocation>
</comment>
<dbReference type="Pfam" id="PF18397">
    <property type="entry name" value="IKBKB_SDD"/>
    <property type="match status" value="1"/>
</dbReference>
<dbReference type="PANTHER" id="PTHR22969:SF17">
    <property type="entry name" value="INHIBITOR OF NUCLEAR FACTOR KAPPA-B KINASE SUBUNIT BETA"/>
    <property type="match status" value="1"/>
</dbReference>
<dbReference type="InterPro" id="IPR011009">
    <property type="entry name" value="Kinase-like_dom_sf"/>
</dbReference>
<evidence type="ECO:0000256" key="6">
    <source>
        <dbReference type="ARBA" id="ARBA00022553"/>
    </source>
</evidence>
<evidence type="ECO:0000256" key="7">
    <source>
        <dbReference type="ARBA" id="ARBA00022679"/>
    </source>
</evidence>
<evidence type="ECO:0000313" key="15">
    <source>
        <dbReference type="EMBL" id="KAF0288560.1"/>
    </source>
</evidence>
<evidence type="ECO:0000256" key="10">
    <source>
        <dbReference type="ARBA" id="ARBA00022840"/>
    </source>
</evidence>
<dbReference type="Gene3D" id="1.10.510.10">
    <property type="entry name" value="Transferase(Phosphotransferase) domain 1"/>
    <property type="match status" value="1"/>
</dbReference>
<organism evidence="15 16">
    <name type="scientific">Amphibalanus amphitrite</name>
    <name type="common">Striped barnacle</name>
    <name type="synonym">Balanus amphitrite</name>
    <dbReference type="NCBI Taxonomy" id="1232801"/>
    <lineage>
        <taxon>Eukaryota</taxon>
        <taxon>Metazoa</taxon>
        <taxon>Ecdysozoa</taxon>
        <taxon>Arthropoda</taxon>
        <taxon>Crustacea</taxon>
        <taxon>Multicrustacea</taxon>
        <taxon>Cirripedia</taxon>
        <taxon>Thoracica</taxon>
        <taxon>Thoracicalcarea</taxon>
        <taxon>Balanomorpha</taxon>
        <taxon>Balanoidea</taxon>
        <taxon>Balanidae</taxon>
        <taxon>Amphibalaninae</taxon>
        <taxon>Amphibalanus</taxon>
    </lineage>
</organism>
<dbReference type="PROSITE" id="PS00108">
    <property type="entry name" value="PROTEIN_KINASE_ST"/>
    <property type="match status" value="1"/>
</dbReference>
<dbReference type="GO" id="GO:0005634">
    <property type="term" value="C:nucleus"/>
    <property type="evidence" value="ECO:0007669"/>
    <property type="project" value="UniProtKB-SubCell"/>
</dbReference>
<sequence length="524" mass="58394">MPEMVGLWERVKDIGSGGFGMVVLWRNVTTDQKIAIKQCRWGEPGSGTEALIQPKVRDRWKKEVEIMLKLNHRGIVSCMPLPGDFQLDPAALPRLCMEYCEGGDLRRVLLRPENCCGLPELEVRQFLSDITDALCYLHGLRIIHRDLKPENVVLQTVHGKPLYKLIDLGYAKELDQSSVCTSFVGTLQYLAPELFLTNKYTCTADYWSLGLVAYEVVTGVRPFLPNMPPAMWMQHVSRKDGSVTVFPLSAARMQHVSRKDPSHIAAERMEDGSIQFRSEISVCNHISPPLRHHLEGWLRRLLDWEPRRRGRPLPPAAGGSPQSAHGAGGQGELVEGLAGMAVSTPAQGAVQEYIARETGLEPSSQQLCLPSSADRPVRTVDTTPSQSALQCWAPPEETEWVLYVFNAGAGGDGTPNSEVVPLPPLVRDMLSNTEQRPEYYRQRAIYAQSVFMIQRNMELLNLRERARHVHMMSLAMSLSRLSRLSERLVSDLSRLQAATDLFLASLACDEDSYLKQAAAGGVSE</sequence>
<dbReference type="InterPro" id="IPR051180">
    <property type="entry name" value="IKK"/>
</dbReference>
<reference evidence="15 16" key="1">
    <citation type="submission" date="2019-07" db="EMBL/GenBank/DDBJ databases">
        <title>Draft genome assembly of a fouling barnacle, Amphibalanus amphitrite (Darwin, 1854): The first reference genome for Thecostraca.</title>
        <authorList>
            <person name="Kim W."/>
        </authorList>
    </citation>
    <scope>NUCLEOTIDE SEQUENCE [LARGE SCALE GENOMIC DNA]</scope>
    <source>
        <strain evidence="15">SNU_AA5</strain>
        <tissue evidence="15">Soma without cirri and trophi</tissue>
    </source>
</reference>
<evidence type="ECO:0000259" key="14">
    <source>
        <dbReference type="PROSITE" id="PS50011"/>
    </source>
</evidence>
<keyword evidence="11" id="KW-0539">Nucleus</keyword>
<dbReference type="OrthoDB" id="267381at2759"/>
<dbReference type="GO" id="GO:0045944">
    <property type="term" value="P:positive regulation of transcription by RNA polymerase II"/>
    <property type="evidence" value="ECO:0007669"/>
    <property type="project" value="TreeGrafter"/>
</dbReference>
<comment type="caution">
    <text evidence="15">The sequence shown here is derived from an EMBL/GenBank/DDBJ whole genome shotgun (WGS) entry which is preliminary data.</text>
</comment>
<dbReference type="PROSITE" id="PS50011">
    <property type="entry name" value="PROTEIN_KINASE_DOM"/>
    <property type="match status" value="1"/>
</dbReference>
<evidence type="ECO:0000256" key="13">
    <source>
        <dbReference type="SAM" id="MobiDB-lite"/>
    </source>
</evidence>
<dbReference type="InterPro" id="IPR000719">
    <property type="entry name" value="Prot_kinase_dom"/>
</dbReference>
<dbReference type="GO" id="GO:0005524">
    <property type="term" value="F:ATP binding"/>
    <property type="evidence" value="ECO:0007669"/>
    <property type="project" value="UniProtKB-KW"/>
</dbReference>
<dbReference type="Gene3D" id="1.20.1270.250">
    <property type="match status" value="1"/>
</dbReference>
<name>A0A6A4VBC8_AMPAM</name>
<evidence type="ECO:0000313" key="16">
    <source>
        <dbReference type="Proteomes" id="UP000440578"/>
    </source>
</evidence>
<dbReference type="EC" id="2.7.11.10" evidence="3"/>
<keyword evidence="4" id="KW-0963">Cytoplasm</keyword>
<dbReference type="InterPro" id="IPR046375">
    <property type="entry name" value="IKBKB_SDD_sf"/>
</dbReference>
<evidence type="ECO:0000256" key="4">
    <source>
        <dbReference type="ARBA" id="ARBA00022490"/>
    </source>
</evidence>
<evidence type="ECO:0000256" key="5">
    <source>
        <dbReference type="ARBA" id="ARBA00022527"/>
    </source>
</evidence>
<accession>A0A6A4VBC8</accession>
<evidence type="ECO:0000256" key="8">
    <source>
        <dbReference type="ARBA" id="ARBA00022741"/>
    </source>
</evidence>
<keyword evidence="6" id="KW-0597">Phosphoprotein</keyword>
<evidence type="ECO:0000256" key="3">
    <source>
        <dbReference type="ARBA" id="ARBA00012442"/>
    </source>
</evidence>
<dbReference type="EMBL" id="VIIS01002101">
    <property type="protein sequence ID" value="KAF0288560.1"/>
    <property type="molecule type" value="Genomic_DNA"/>
</dbReference>
<dbReference type="GO" id="GO:0008385">
    <property type="term" value="C:IkappaB kinase complex"/>
    <property type="evidence" value="ECO:0007669"/>
    <property type="project" value="TreeGrafter"/>
</dbReference>
<keyword evidence="8" id="KW-0547">Nucleotide-binding</keyword>
<feature type="region of interest" description="Disordered" evidence="13">
    <location>
        <begin position="309"/>
        <end position="330"/>
    </location>
</feature>
<dbReference type="Proteomes" id="UP000440578">
    <property type="component" value="Unassembled WGS sequence"/>
</dbReference>
<protein>
    <recommendedName>
        <fullName evidence="3">IkappaB kinase</fullName>
        <ecNumber evidence="3">2.7.11.10</ecNumber>
    </recommendedName>
</protein>
<evidence type="ECO:0000256" key="12">
    <source>
        <dbReference type="ARBA" id="ARBA00048789"/>
    </source>
</evidence>
<gene>
    <name evidence="15" type="primary">Ikbkb_0</name>
    <name evidence="15" type="ORF">FJT64_013061</name>
</gene>
<dbReference type="InterPro" id="IPR008271">
    <property type="entry name" value="Ser/Thr_kinase_AS"/>
</dbReference>